<dbReference type="PANTHER" id="PTHR11803:SF58">
    <property type="entry name" value="PROTEIN HMF1-RELATED"/>
    <property type="match status" value="1"/>
</dbReference>
<proteinExistence type="inferred from homology"/>
<dbReference type="EMBL" id="MSCI01000002">
    <property type="protein sequence ID" value="PQJ60307.1"/>
    <property type="molecule type" value="Genomic_DNA"/>
</dbReference>
<dbReference type="CDD" id="cd00448">
    <property type="entry name" value="YjgF_YER057c_UK114_family"/>
    <property type="match status" value="1"/>
</dbReference>
<dbReference type="InterPro" id="IPR006175">
    <property type="entry name" value="YjgF/YER057c/UK114"/>
</dbReference>
<gene>
    <name evidence="2" type="ORF">BTO10_13135</name>
</gene>
<dbReference type="Gene3D" id="3.30.1330.40">
    <property type="entry name" value="RutC-like"/>
    <property type="match status" value="1"/>
</dbReference>
<evidence type="ECO:0000313" key="2">
    <source>
        <dbReference type="EMBL" id="PQJ60307.1"/>
    </source>
</evidence>
<name>A0A2S7VDN7_9VIBR</name>
<protein>
    <submittedName>
        <fullName evidence="2">Enamine deaminase RidA</fullName>
    </submittedName>
</protein>
<comment type="similarity">
    <text evidence="1">Belongs to the RutC family.</text>
</comment>
<dbReference type="PANTHER" id="PTHR11803">
    <property type="entry name" value="2-IMINOBUTANOATE/2-IMINOPROPANOATE DEAMINASE RIDA"/>
    <property type="match status" value="1"/>
</dbReference>
<evidence type="ECO:0000313" key="3">
    <source>
        <dbReference type="Proteomes" id="UP000238707"/>
    </source>
</evidence>
<dbReference type="Proteomes" id="UP000238707">
    <property type="component" value="Unassembled WGS sequence"/>
</dbReference>
<comment type="caution">
    <text evidence="2">The sequence shown here is derived from an EMBL/GenBank/DDBJ whole genome shotgun (WGS) entry which is preliminary data.</text>
</comment>
<reference evidence="2 3" key="1">
    <citation type="submission" date="2016-12" db="EMBL/GenBank/DDBJ databases">
        <title>Diversity of luminous bacteria.</title>
        <authorList>
            <person name="Yoshizawa S."/>
            <person name="Kogure K."/>
        </authorList>
    </citation>
    <scope>NUCLEOTIDE SEQUENCE [LARGE SCALE GENOMIC DNA]</scope>
    <source>
        <strain evidence="2 3">LC2-408</strain>
    </source>
</reference>
<dbReference type="GO" id="GO:0019239">
    <property type="term" value="F:deaminase activity"/>
    <property type="evidence" value="ECO:0007669"/>
    <property type="project" value="TreeGrafter"/>
</dbReference>
<dbReference type="RefSeq" id="WP_105024804.1">
    <property type="nucleotide sequence ID" value="NZ_MSCI01000002.1"/>
</dbReference>
<dbReference type="SUPFAM" id="SSF55298">
    <property type="entry name" value="YjgF-like"/>
    <property type="match status" value="1"/>
</dbReference>
<accession>A0A2S7VDN7</accession>
<dbReference type="AlphaFoldDB" id="A0A2S7VDN7"/>
<dbReference type="Pfam" id="PF01042">
    <property type="entry name" value="Ribonuc_L-PSP"/>
    <property type="match status" value="1"/>
</dbReference>
<evidence type="ECO:0000256" key="1">
    <source>
        <dbReference type="ARBA" id="ARBA00010552"/>
    </source>
</evidence>
<sequence>MVERINYQGLPSIAGPYVHATKHNGTLYVSGLTAYGTSSQDQGIGEQTNEILSQIKQILEHEQRAVSDLIKLTIFICDMSELGSIRELLFDFYGEYLPACSLVEVSKLIHSDLRIEIEATVALS</sequence>
<dbReference type="InterPro" id="IPR035959">
    <property type="entry name" value="RutC-like_sf"/>
</dbReference>
<dbReference type="GO" id="GO:0005829">
    <property type="term" value="C:cytosol"/>
    <property type="evidence" value="ECO:0007669"/>
    <property type="project" value="TreeGrafter"/>
</dbReference>
<organism evidence="2 3">
    <name type="scientific">Vibrio chagasii</name>
    <dbReference type="NCBI Taxonomy" id="170679"/>
    <lineage>
        <taxon>Bacteria</taxon>
        <taxon>Pseudomonadati</taxon>
        <taxon>Pseudomonadota</taxon>
        <taxon>Gammaproteobacteria</taxon>
        <taxon>Vibrionales</taxon>
        <taxon>Vibrionaceae</taxon>
        <taxon>Vibrio</taxon>
    </lineage>
</organism>
<keyword evidence="3" id="KW-1185">Reference proteome</keyword>